<evidence type="ECO:0000256" key="1">
    <source>
        <dbReference type="ARBA" id="ARBA00022729"/>
    </source>
</evidence>
<organism evidence="5 6">
    <name type="scientific">Dokdonia donghaensis DSW-1</name>
    <dbReference type="NCBI Taxonomy" id="1300343"/>
    <lineage>
        <taxon>Bacteria</taxon>
        <taxon>Pseudomonadati</taxon>
        <taxon>Bacteroidota</taxon>
        <taxon>Flavobacteriia</taxon>
        <taxon>Flavobacteriales</taxon>
        <taxon>Flavobacteriaceae</taxon>
        <taxon>Dokdonia</taxon>
    </lineage>
</organism>
<keyword evidence="1 3" id="KW-0732">Signal</keyword>
<keyword evidence="6" id="KW-1185">Reference proteome</keyword>
<protein>
    <submittedName>
        <fullName evidence="5">Phosphoesterase</fullName>
    </submittedName>
</protein>
<proteinExistence type="predicted"/>
<dbReference type="Pfam" id="PF00149">
    <property type="entry name" value="Metallophos"/>
    <property type="match status" value="1"/>
</dbReference>
<dbReference type="SUPFAM" id="SSF56300">
    <property type="entry name" value="Metallo-dependent phosphatases"/>
    <property type="match status" value="1"/>
</dbReference>
<dbReference type="GO" id="GO:0016787">
    <property type="term" value="F:hydrolase activity"/>
    <property type="evidence" value="ECO:0007669"/>
    <property type="project" value="UniProtKB-KW"/>
</dbReference>
<accession>A0A0A2GXB2</accession>
<gene>
    <name evidence="5" type="ORF">NV36_14085</name>
</gene>
<name>A0A0A2GXB2_9FLAO</name>
<evidence type="ECO:0000259" key="4">
    <source>
        <dbReference type="Pfam" id="PF00149"/>
    </source>
</evidence>
<evidence type="ECO:0000256" key="2">
    <source>
        <dbReference type="ARBA" id="ARBA00022801"/>
    </source>
</evidence>
<feature type="chain" id="PRO_5001999242" evidence="3">
    <location>
        <begin position="23"/>
        <end position="1240"/>
    </location>
</feature>
<evidence type="ECO:0000313" key="5">
    <source>
        <dbReference type="EMBL" id="KGO07852.1"/>
    </source>
</evidence>
<sequence length="1240" mass="140025">MNKYYVFLNFLLALFLSGCATYAPKYANEVAEPQNFDSSTLSRKRIHKTFYLIGDAGGDSDGGSTYALDAFKKVIDTADTKDDYAVFLGDNIYDAGLPKKDHPERAEAERRLDIQIAAVENFKGKTLFIPGNHDWYAGGVEGVKRQEKYIEKALDDKEAFQPENGCPIEMKEVSDDVELMIIDTQWYLEDWDENPTINDNCNIRTREGLFLEIENEFKKNNEKTIVVVMHHPMYTNGVHGGKFSFDKQLYPTQSKFPLPVLASLVAQIRSQGGVSIQDRYNKRYNELMKRIAVLATDTDKVIFASGHEHSIQYIEKDGIKQIVSGAGAKNSAAALGEDGLFSYGGQGFAILDIYEDESSAVRFYAANQGEPKLLFTSQVHPPREPVNLDSLPEFYPETVMATVYEQNDTDVSDVHTSLWGDHYREVYGTPVTATVATLDTLMGGFTVDRKGGGHQTRSLRLKDKDGRAYNLRAVRKSAVQFLQSVAFKDNFIQEDFRDTFTEDLILDFYTSAHPYASLAVAQLSDAVGIYHTNPRLIYVPKHKALGKYNADYGDELYLIEERPDEDFTDVDSFGNPDSIDSTDDVYENLRDDEEYQIDEASYLRARIFDMLIGDWDRHADQWRWARFDNKDTKVYRPIPRDRDQVFSKFDGAILGLLKTLIPAVKQFQNYDGDLENVKWINEAGIKMDRALLKNAVKEDWLREATYLQENLTDQEIDEAFNALPLEVQNLGVDEIKKSLRERRSNIVDIAETYYDYISTLVILTGTDKDDHFEITRGDESTRVQISRIKDGEVKKPFVDRTISSQETSEIWIYGLDDDDVFKVTGGGKRPIKMKIVGGQNNDIYEIKDGRRLKVYEHKTKPNTVKEKSGANVKYSNIYNFNTYNPLKKKSTANSTLPAIGFNPDDGLLIGVTNVFSTYGFKNDPFSSRHTLNATYSFATESLNLKYEGDFANAFGQWNLVVGGKFTNEAFSRNFFGFGNETVNNDDDLGLDFNRVRNGEIGAHIGVESDNTYGSKLRFVANFERIEIEQTGGRIIDDATLFTPETDNFFGGQSFIGVEGSYSYVSADNQANPTRGMEFETVIGAKRNLSSGDRMYAYINPKIGFYNALSRNRKLVLKTLVQSQIRIGDDFEFYQAASLGARTGLRGYRFNRFTGESSLAASGDIRYSFDRFSTGLIPIQLGVFGGGDVGRVWVDGEDSKKWHNDFGGGFWINMVETVSGQIGAFAGEDGMRIDFRFGVRL</sequence>
<keyword evidence="2" id="KW-0378">Hydrolase</keyword>
<dbReference type="PANTHER" id="PTHR10161:SF14">
    <property type="entry name" value="TARTRATE-RESISTANT ACID PHOSPHATASE TYPE 5"/>
    <property type="match status" value="1"/>
</dbReference>
<dbReference type="RefSeq" id="WP_035328403.1">
    <property type="nucleotide sequence ID" value="NZ_CP015125.1"/>
</dbReference>
<evidence type="ECO:0000256" key="3">
    <source>
        <dbReference type="SAM" id="SignalP"/>
    </source>
</evidence>
<dbReference type="InterPro" id="IPR004843">
    <property type="entry name" value="Calcineurin-like_PHP"/>
</dbReference>
<dbReference type="PANTHER" id="PTHR10161">
    <property type="entry name" value="TARTRATE-RESISTANT ACID PHOSPHATASE TYPE 5"/>
    <property type="match status" value="1"/>
</dbReference>
<dbReference type="PATRIC" id="fig|1300343.5.peg.1710"/>
<dbReference type="Proteomes" id="UP000030140">
    <property type="component" value="Unassembled WGS sequence"/>
</dbReference>
<dbReference type="Gene3D" id="3.60.21.10">
    <property type="match status" value="1"/>
</dbReference>
<feature type="domain" description="Calcineurin-like phosphoesterase" evidence="4">
    <location>
        <begin position="49"/>
        <end position="246"/>
    </location>
</feature>
<feature type="signal peptide" evidence="3">
    <location>
        <begin position="1"/>
        <end position="22"/>
    </location>
</feature>
<dbReference type="InterPro" id="IPR051558">
    <property type="entry name" value="Metallophosphoesterase_PAP"/>
</dbReference>
<dbReference type="EMBL" id="JSAQ01000001">
    <property type="protein sequence ID" value="KGO07852.1"/>
    <property type="molecule type" value="Genomic_DNA"/>
</dbReference>
<reference evidence="5 6" key="1">
    <citation type="submission" date="2014-10" db="EMBL/GenBank/DDBJ databases">
        <title>Draft genome sequence of the proteorhodopsin-containing marine bacterium Dokdonia donghaensis.</title>
        <authorList>
            <person name="Gomez-Consarnau L."/>
            <person name="Gonzalez J.M."/>
            <person name="Riedel T."/>
            <person name="Jaenicke S."/>
            <person name="Wagner-Doebler I."/>
            <person name="Fuhrman J.A."/>
        </authorList>
    </citation>
    <scope>NUCLEOTIDE SEQUENCE [LARGE SCALE GENOMIC DNA]</scope>
    <source>
        <strain evidence="5 6">DSW-1</strain>
    </source>
</reference>
<dbReference type="InterPro" id="IPR029052">
    <property type="entry name" value="Metallo-depent_PP-like"/>
</dbReference>
<dbReference type="PROSITE" id="PS51257">
    <property type="entry name" value="PROKAR_LIPOPROTEIN"/>
    <property type="match status" value="1"/>
</dbReference>
<comment type="caution">
    <text evidence="5">The sequence shown here is derived from an EMBL/GenBank/DDBJ whole genome shotgun (WGS) entry which is preliminary data.</text>
</comment>
<dbReference type="KEGG" id="ddo:I597_1703"/>
<dbReference type="AlphaFoldDB" id="A0A0A2GXB2"/>
<dbReference type="OrthoDB" id="333971at2"/>
<evidence type="ECO:0000313" key="6">
    <source>
        <dbReference type="Proteomes" id="UP000030140"/>
    </source>
</evidence>